<gene>
    <name evidence="2" type="ORF">DL897_03610</name>
</gene>
<proteinExistence type="predicted"/>
<reference evidence="2 3" key="2">
    <citation type="submission" date="2018-06" db="EMBL/GenBank/DDBJ databases">
        <authorList>
            <person name="Zhirakovskaya E."/>
        </authorList>
    </citation>
    <scope>NUCLEOTIDE SEQUENCE [LARGE SCALE GENOMIC DNA]</scope>
    <source>
        <strain evidence="2 3">FBKL4.011</strain>
    </source>
</reference>
<protein>
    <recommendedName>
        <fullName evidence="4">Lipoprotein</fullName>
    </recommendedName>
</protein>
<evidence type="ECO:0008006" key="4">
    <source>
        <dbReference type="Google" id="ProtNLM"/>
    </source>
</evidence>
<evidence type="ECO:0000256" key="1">
    <source>
        <dbReference type="SAM" id="SignalP"/>
    </source>
</evidence>
<organism evidence="2 3">
    <name type="scientific">Thermoflavimicrobium daqui</name>
    <dbReference type="NCBI Taxonomy" id="2137476"/>
    <lineage>
        <taxon>Bacteria</taxon>
        <taxon>Bacillati</taxon>
        <taxon>Bacillota</taxon>
        <taxon>Bacilli</taxon>
        <taxon>Bacillales</taxon>
        <taxon>Thermoactinomycetaceae</taxon>
        <taxon>Thermoflavimicrobium</taxon>
    </lineage>
</organism>
<dbReference type="EMBL" id="QJKK01000002">
    <property type="protein sequence ID" value="RAL26101.1"/>
    <property type="molecule type" value="Genomic_DNA"/>
</dbReference>
<feature type="chain" id="PRO_5038531836" description="Lipoprotein" evidence="1">
    <location>
        <begin position="30"/>
        <end position="177"/>
    </location>
</feature>
<dbReference type="AlphaFoldDB" id="A0A364K722"/>
<keyword evidence="1" id="KW-0732">Signal</keyword>
<dbReference type="PROSITE" id="PS51257">
    <property type="entry name" value="PROKAR_LIPOPROTEIN"/>
    <property type="match status" value="1"/>
</dbReference>
<keyword evidence="3" id="KW-1185">Reference proteome</keyword>
<feature type="signal peptide" evidence="1">
    <location>
        <begin position="1"/>
        <end position="29"/>
    </location>
</feature>
<dbReference type="RefSeq" id="WP_113657786.1">
    <property type="nucleotide sequence ID" value="NZ_KZ845664.1"/>
</dbReference>
<name>A0A364K722_9BACL</name>
<comment type="caution">
    <text evidence="2">The sequence shown here is derived from an EMBL/GenBank/DDBJ whole genome shotgun (WGS) entry which is preliminary data.</text>
</comment>
<evidence type="ECO:0000313" key="3">
    <source>
        <dbReference type="Proteomes" id="UP000251213"/>
    </source>
</evidence>
<evidence type="ECO:0000313" key="2">
    <source>
        <dbReference type="EMBL" id="RAL26101.1"/>
    </source>
</evidence>
<sequence>MSASKWKRLILIGGLISLLLTACSSTELSQPEEAYIDYLNKIQSEDAKIYTKGLSYIYYGKNKQAKVNYEGLKYETKWKKGGKRHSFRIMIAVHPEDSPFDSTATLLFKYPKEDCKRMGKLVGNEQQIPKSNKIYQVHLKKVDDQWKIDLTRPGTELKKQIEDIDWKEAKMKLEIPK</sequence>
<accession>A0A364K722</accession>
<reference evidence="2 3" key="1">
    <citation type="submission" date="2018-06" db="EMBL/GenBank/DDBJ databases">
        <title>Thermoflavimicrobium daqus sp. nov., a thermophilic microbe isolated from Moutai-flavour Daqu.</title>
        <authorList>
            <person name="Wang X."/>
            <person name="Zhou H."/>
        </authorList>
    </citation>
    <scope>NUCLEOTIDE SEQUENCE [LARGE SCALE GENOMIC DNA]</scope>
    <source>
        <strain evidence="2 3">FBKL4.011</strain>
    </source>
</reference>
<dbReference type="Proteomes" id="UP000251213">
    <property type="component" value="Unassembled WGS sequence"/>
</dbReference>